<accession>A0ABR2INJ0</accession>
<dbReference type="PANTHER" id="PTHR45661:SF3">
    <property type="entry name" value="IG-LIKE DOMAIN-CONTAINING PROTEIN"/>
    <property type="match status" value="1"/>
</dbReference>
<evidence type="ECO:0000256" key="1">
    <source>
        <dbReference type="SAM" id="Coils"/>
    </source>
</evidence>
<reference evidence="3 4" key="1">
    <citation type="submission" date="2024-04" db="EMBL/GenBank/DDBJ databases">
        <title>Tritrichomonas musculus Genome.</title>
        <authorList>
            <person name="Alves-Ferreira E."/>
            <person name="Grigg M."/>
            <person name="Lorenzi H."/>
            <person name="Galac M."/>
        </authorList>
    </citation>
    <scope>NUCLEOTIDE SEQUENCE [LARGE SCALE GENOMIC DNA]</scope>
    <source>
        <strain evidence="3 4">EAF2021</strain>
    </source>
</reference>
<dbReference type="SUPFAM" id="SSF52058">
    <property type="entry name" value="L domain-like"/>
    <property type="match status" value="2"/>
</dbReference>
<evidence type="ECO:0000313" key="3">
    <source>
        <dbReference type="EMBL" id="KAK8865475.1"/>
    </source>
</evidence>
<proteinExistence type="predicted"/>
<dbReference type="PANTHER" id="PTHR45661">
    <property type="entry name" value="SURFACE ANTIGEN"/>
    <property type="match status" value="1"/>
</dbReference>
<feature type="compositionally biased region" description="Polar residues" evidence="2">
    <location>
        <begin position="37"/>
        <end position="54"/>
    </location>
</feature>
<dbReference type="Gene3D" id="3.80.10.10">
    <property type="entry name" value="Ribonuclease Inhibitor"/>
    <property type="match status" value="2"/>
</dbReference>
<dbReference type="InterPro" id="IPR053139">
    <property type="entry name" value="Surface_bspA-like"/>
</dbReference>
<comment type="caution">
    <text evidence="3">The sequence shown here is derived from an EMBL/GenBank/DDBJ whole genome shotgun (WGS) entry which is preliminary data.</text>
</comment>
<keyword evidence="1" id="KW-0175">Coiled coil</keyword>
<dbReference type="Proteomes" id="UP001470230">
    <property type="component" value="Unassembled WGS sequence"/>
</dbReference>
<dbReference type="Pfam" id="PF13306">
    <property type="entry name" value="LRR_5"/>
    <property type="match status" value="3"/>
</dbReference>
<dbReference type="EMBL" id="JAPFFF010000016">
    <property type="protein sequence ID" value="KAK8865475.1"/>
    <property type="molecule type" value="Genomic_DNA"/>
</dbReference>
<feature type="coiled-coil region" evidence="1">
    <location>
        <begin position="306"/>
        <end position="374"/>
    </location>
</feature>
<name>A0ABR2INJ0_9EUKA</name>
<sequence length="1079" mass="124785">MDINQNPKKELENKKEIQHLHKIKEVKTPNADEKSHLQINDTTNTTQKNETKPNTIPKKELVKKKSFGTTPNNDDIPKKESEDLNHSILDEKSNEQNAHNTNSFFNFQSPKQNIIAQPMIFAKYDNKRFENENEFRKLVSLYEDYGNEISFLYQNDKKKEMVKEHILQLQNSFNVTLKKLLPTLIQQDKIKVINEFYTKNDLHQFQELMIKNLYNPIHKIPKEFQNIDTKAYFQDFDPSLNKTDINFGNVKYIQPPKNYDHKLEPEMIDKYDKFVAIANLIITIQKLIDFKTKFDQQNKLFASEEKKLFEDERRKDEEKRLEYEREELREEKARIQKEEEILREDEKRRDEMQLKDVDQQIKEKKKILAHLKDSITSLTTQIAVFEKRKTDLEQHFFAVEKERVKVENELSQNYNDLLKALKDTHKKEKKIESLLHHSPQATKTSSEQSIESFAFIEMSKTDKEAYFNKLVNSKTDDKYDIRIRDFCTLTESITIVTEQQFEYMIDYYNHWHSKGDGDCKFVFKNLKVIPIAMVQRIYDLKDFSVEYLSKEVLDKLVHRSLLVDKLINNVEKILFIKEKTEKEQEKLIKECKKEYYSICNSTSNEVYIYEDTKIIESLFFNGYSIEKVVLPDSVIEIQDNAFYECKNLKTVVMNCKKLKAIGKSAFSGCINLESFTFPDKIKVIHKCTFLGCQNLSKIVLPPGLEEIKGKAFSGCKSLTTIKLPKTIQKIGKGVFEKCTSLKVFVIPGVLAVFPNGEEVPKGFNDQITIQKFKISAKCFNKCKEFQNVIITNICHLIDESSFNGCAKLEKVTYFVPNASKIGVYAFSDCPQLKHAIFNVNNGSSLEISDFSFMNCKELSDVEFNHQELFAPNALVIDSNVFHGCEKLKKFICPPNCSKEIGESCFEGCKSLEVVSLPNGITTIGKNMFKDCEQLATINLDETIATIDVSAFENCAKLQIENLPLNLVKIGNNAFAKCTSLDIKEFPPKLEEIGEGAFEGCVKLVDITFPESMKIIQKKAFENCTELVKITIYSKSINILKKAFFQCSSLKKIFTDNKSGISSEAFGDCAKGLDFFSLEN</sequence>
<protein>
    <submittedName>
        <fullName evidence="3">Uncharacterized protein</fullName>
    </submittedName>
</protein>
<feature type="compositionally biased region" description="Basic and acidic residues" evidence="2">
    <location>
        <begin position="23"/>
        <end position="36"/>
    </location>
</feature>
<gene>
    <name evidence="3" type="ORF">M9Y10_011023</name>
</gene>
<dbReference type="InterPro" id="IPR026906">
    <property type="entry name" value="LRR_5"/>
</dbReference>
<evidence type="ECO:0000256" key="2">
    <source>
        <dbReference type="SAM" id="MobiDB-lite"/>
    </source>
</evidence>
<feature type="region of interest" description="Disordered" evidence="2">
    <location>
        <begin position="23"/>
        <end position="80"/>
    </location>
</feature>
<dbReference type="InterPro" id="IPR032675">
    <property type="entry name" value="LRR_dom_sf"/>
</dbReference>
<organism evidence="3 4">
    <name type="scientific">Tritrichomonas musculus</name>
    <dbReference type="NCBI Taxonomy" id="1915356"/>
    <lineage>
        <taxon>Eukaryota</taxon>
        <taxon>Metamonada</taxon>
        <taxon>Parabasalia</taxon>
        <taxon>Tritrichomonadida</taxon>
        <taxon>Tritrichomonadidae</taxon>
        <taxon>Tritrichomonas</taxon>
    </lineage>
</organism>
<keyword evidence="4" id="KW-1185">Reference proteome</keyword>
<evidence type="ECO:0000313" key="4">
    <source>
        <dbReference type="Proteomes" id="UP001470230"/>
    </source>
</evidence>